<dbReference type="PROSITE" id="PS50110">
    <property type="entry name" value="RESPONSE_REGULATORY"/>
    <property type="match status" value="1"/>
</dbReference>
<sequence>MPPRLDGRVLVVDDTEAKRYLIAQTLRRAGMEVVEAVSGEAALAEALSGPDVVVLDVRLPDMSGFEVCRRLKEDPATSAIPVLYISALLQDEELEARLFDDGADGYIPQPIESRHLVAQTWALVRMRRAEQARQREREEAQAEQARLQRELEKTQSRARRLTESGLVGILYWDLDGSILEANDLFLEMMGYTREELERGLLDWRKLTPPEWAEQDEKSVAALRTQGFSGLYEKQYLRKDGARVDVMLGSAAFDGEPHRGVTMVVDLSERREAERQLKHLMAELGQGEARLRLALDSAELGAWSYDLVTGQHHWDTRAKELFGLPPEAPVDMSVWQAAAHPEDREWVSAGVRRALAGEGGGSFSAEYRTVGRRDGVLRWIASRGRVLFGVDGQPTHLSGTYLDITERKLNEQRAAELQATTAAFAHALTPAQVGAALVEHGLKSLDAYAGVLSLVEGEHLRIFNYFGYPARIPEAYSVVPLSLRSPSTLAALEGRTIAVQATDGLEREWPEFARTVQGSRSRTWLSTPLKLGDRVVGVLGLSFSSLRRFSAQEKAHLESLCGLCTQALERARLYEEERRAKDEARQRSELEQQYLGVVSHDLRNPLASISLGARTLQRLERPAPETVLRTAGRIATSADTMGRMVSDLLDFTRGRLGGGLPLERTHNDLVLLCQEVIEEFSVTHPERRILLEGDARCEGWWDGERMRQVLSNLLSNALRHSRPGSPVSVRARELEGEVELAVSNEGEPIPTELLPVLFEPFRRGLSTFRPAGSLGLGLFIVHQVVAGHGGRVEVGTGEEGTTFAVRVPRGAVPGVLSAAGAPDA</sequence>
<protein>
    <recommendedName>
        <fullName evidence="2">histidine kinase</fullName>
        <ecNumber evidence="2">2.7.13.3</ecNumber>
    </recommendedName>
</protein>
<dbReference type="GO" id="GO:0000155">
    <property type="term" value="F:phosphorelay sensor kinase activity"/>
    <property type="evidence" value="ECO:0007669"/>
    <property type="project" value="InterPro"/>
</dbReference>
<dbReference type="InterPro" id="IPR003594">
    <property type="entry name" value="HATPase_dom"/>
</dbReference>
<feature type="domain" description="Response regulatory" evidence="9">
    <location>
        <begin position="8"/>
        <end position="124"/>
    </location>
</feature>
<dbReference type="SUPFAM" id="SSF55874">
    <property type="entry name" value="ATPase domain of HSP90 chaperone/DNA topoisomerase II/histidine kinase"/>
    <property type="match status" value="1"/>
</dbReference>
<comment type="catalytic activity">
    <reaction evidence="1">
        <text>ATP + protein L-histidine = ADP + protein N-phospho-L-histidine.</text>
        <dbReference type="EC" id="2.7.13.3"/>
    </reaction>
</comment>
<dbReference type="SUPFAM" id="SSF55785">
    <property type="entry name" value="PYP-like sensor domain (PAS domain)"/>
    <property type="match status" value="2"/>
</dbReference>
<dbReference type="Proteomes" id="UP000035579">
    <property type="component" value="Chromosome"/>
</dbReference>
<evidence type="ECO:0000259" key="8">
    <source>
        <dbReference type="PROSITE" id="PS50109"/>
    </source>
</evidence>
<evidence type="ECO:0000259" key="9">
    <source>
        <dbReference type="PROSITE" id="PS50110"/>
    </source>
</evidence>
<dbReference type="PANTHER" id="PTHR43547">
    <property type="entry name" value="TWO-COMPONENT HISTIDINE KINASE"/>
    <property type="match status" value="1"/>
</dbReference>
<dbReference type="NCBIfam" id="TIGR00229">
    <property type="entry name" value="sensory_box"/>
    <property type="match status" value="2"/>
</dbReference>
<dbReference type="Gene3D" id="3.30.450.20">
    <property type="entry name" value="PAS domain"/>
    <property type="match status" value="2"/>
</dbReference>
<dbReference type="SMART" id="SM00448">
    <property type="entry name" value="REC"/>
    <property type="match status" value="1"/>
</dbReference>
<organism evidence="12 14">
    <name type="scientific">Archangium gephyra</name>
    <dbReference type="NCBI Taxonomy" id="48"/>
    <lineage>
        <taxon>Bacteria</taxon>
        <taxon>Pseudomonadati</taxon>
        <taxon>Myxococcota</taxon>
        <taxon>Myxococcia</taxon>
        <taxon>Myxococcales</taxon>
        <taxon>Cystobacterineae</taxon>
        <taxon>Archangiaceae</taxon>
        <taxon>Archangium</taxon>
    </lineage>
</organism>
<evidence type="ECO:0000256" key="7">
    <source>
        <dbReference type="SAM" id="Coils"/>
    </source>
</evidence>
<keyword evidence="7" id="KW-0175">Coiled coil</keyword>
<dbReference type="InterPro" id="IPR036890">
    <property type="entry name" value="HATPase_C_sf"/>
</dbReference>
<dbReference type="PROSITE" id="PS50113">
    <property type="entry name" value="PAC"/>
    <property type="match status" value="1"/>
</dbReference>
<keyword evidence="5" id="KW-0418">Kinase</keyword>
<dbReference type="PRINTS" id="PR00344">
    <property type="entry name" value="BCTRLSENSOR"/>
</dbReference>
<dbReference type="PROSITE" id="PS50109">
    <property type="entry name" value="HIS_KIN"/>
    <property type="match status" value="1"/>
</dbReference>
<keyword evidence="3 6" id="KW-0597">Phosphoprotein</keyword>
<dbReference type="InterPro" id="IPR004358">
    <property type="entry name" value="Sig_transdc_His_kin-like_C"/>
</dbReference>
<dbReference type="SUPFAM" id="SSF55781">
    <property type="entry name" value="GAF domain-like"/>
    <property type="match status" value="1"/>
</dbReference>
<evidence type="ECO:0000313" key="13">
    <source>
        <dbReference type="EMBL" id="REG30986.1"/>
    </source>
</evidence>
<dbReference type="KEGG" id="age:AA314_00708"/>
<dbReference type="EMBL" id="CP011509">
    <property type="protein sequence ID" value="AKI99081.1"/>
    <property type="molecule type" value="Genomic_DNA"/>
</dbReference>
<dbReference type="InterPro" id="IPR000700">
    <property type="entry name" value="PAS-assoc_C"/>
</dbReference>
<dbReference type="CDD" id="cd00082">
    <property type="entry name" value="HisKA"/>
    <property type="match status" value="1"/>
</dbReference>
<feature type="domain" description="Histidine kinase" evidence="8">
    <location>
        <begin position="596"/>
        <end position="810"/>
    </location>
</feature>
<dbReference type="PANTHER" id="PTHR43547:SF2">
    <property type="entry name" value="HYBRID SIGNAL TRANSDUCTION HISTIDINE KINASE C"/>
    <property type="match status" value="1"/>
</dbReference>
<dbReference type="Gene3D" id="3.30.565.10">
    <property type="entry name" value="Histidine kinase-like ATPase, C-terminal domain"/>
    <property type="match status" value="1"/>
</dbReference>
<dbReference type="Pfam" id="PF08447">
    <property type="entry name" value="PAS_3"/>
    <property type="match status" value="1"/>
</dbReference>
<evidence type="ECO:0000259" key="10">
    <source>
        <dbReference type="PROSITE" id="PS50112"/>
    </source>
</evidence>
<dbReference type="Pfam" id="PF13185">
    <property type="entry name" value="GAF_2"/>
    <property type="match status" value="1"/>
</dbReference>
<evidence type="ECO:0000313" key="15">
    <source>
        <dbReference type="Proteomes" id="UP000256345"/>
    </source>
</evidence>
<keyword evidence="4" id="KW-0808">Transferase</keyword>
<dbReference type="Gene3D" id="3.30.450.40">
    <property type="match status" value="1"/>
</dbReference>
<reference evidence="13 15" key="2">
    <citation type="submission" date="2018-08" db="EMBL/GenBank/DDBJ databases">
        <title>Genomic Encyclopedia of Archaeal and Bacterial Type Strains, Phase II (KMG-II): from individual species to whole genera.</title>
        <authorList>
            <person name="Goeker M."/>
        </authorList>
    </citation>
    <scope>NUCLEOTIDE SEQUENCE [LARGE SCALE GENOMIC DNA]</scope>
    <source>
        <strain evidence="13 15">DSM 2261</strain>
    </source>
</reference>
<keyword evidence="15" id="KW-1185">Reference proteome</keyword>
<dbReference type="InterPro" id="IPR011006">
    <property type="entry name" value="CheY-like_superfamily"/>
</dbReference>
<dbReference type="InterPro" id="IPR001610">
    <property type="entry name" value="PAC"/>
</dbReference>
<dbReference type="SMART" id="SM00091">
    <property type="entry name" value="PAS"/>
    <property type="match status" value="2"/>
</dbReference>
<evidence type="ECO:0000256" key="6">
    <source>
        <dbReference type="PROSITE-ProRule" id="PRU00169"/>
    </source>
</evidence>
<feature type="coiled-coil region" evidence="7">
    <location>
        <begin position="123"/>
        <end position="164"/>
    </location>
</feature>
<dbReference type="InterPro" id="IPR036097">
    <property type="entry name" value="HisK_dim/P_sf"/>
</dbReference>
<evidence type="ECO:0000256" key="5">
    <source>
        <dbReference type="ARBA" id="ARBA00022777"/>
    </source>
</evidence>
<dbReference type="Pfam" id="PF13426">
    <property type="entry name" value="PAS_9"/>
    <property type="match status" value="1"/>
</dbReference>
<dbReference type="SUPFAM" id="SSF47384">
    <property type="entry name" value="Homodimeric domain of signal transducing histidine kinase"/>
    <property type="match status" value="1"/>
</dbReference>
<dbReference type="Gene3D" id="3.40.50.2300">
    <property type="match status" value="1"/>
</dbReference>
<dbReference type="InterPro" id="IPR000014">
    <property type="entry name" value="PAS"/>
</dbReference>
<dbReference type="PROSITE" id="PS50112">
    <property type="entry name" value="PAS"/>
    <property type="match status" value="2"/>
</dbReference>
<dbReference type="SMART" id="SM00065">
    <property type="entry name" value="GAF"/>
    <property type="match status" value="1"/>
</dbReference>
<dbReference type="InterPro" id="IPR001789">
    <property type="entry name" value="Sig_transdc_resp-reg_receiver"/>
</dbReference>
<dbReference type="Proteomes" id="UP000256345">
    <property type="component" value="Unassembled WGS sequence"/>
</dbReference>
<evidence type="ECO:0000259" key="11">
    <source>
        <dbReference type="PROSITE" id="PS50113"/>
    </source>
</evidence>
<dbReference type="InterPro" id="IPR035965">
    <property type="entry name" value="PAS-like_dom_sf"/>
</dbReference>
<dbReference type="Gene3D" id="2.10.70.100">
    <property type="match status" value="1"/>
</dbReference>
<dbReference type="EC" id="2.7.13.3" evidence="2"/>
<name>A0AAC8TAS9_9BACT</name>
<dbReference type="Pfam" id="PF00512">
    <property type="entry name" value="HisKA"/>
    <property type="match status" value="1"/>
</dbReference>
<proteinExistence type="predicted"/>
<dbReference type="InterPro" id="IPR003661">
    <property type="entry name" value="HisK_dim/P_dom"/>
</dbReference>
<dbReference type="EMBL" id="QUMU01000006">
    <property type="protein sequence ID" value="REG30986.1"/>
    <property type="molecule type" value="Genomic_DNA"/>
</dbReference>
<dbReference type="GO" id="GO:0008168">
    <property type="term" value="F:methyltransferase activity"/>
    <property type="evidence" value="ECO:0007669"/>
    <property type="project" value="UniProtKB-KW"/>
</dbReference>
<feature type="domain" description="PAS" evidence="10">
    <location>
        <begin position="286"/>
        <end position="357"/>
    </location>
</feature>
<dbReference type="GO" id="GO:0032259">
    <property type="term" value="P:methylation"/>
    <property type="evidence" value="ECO:0007669"/>
    <property type="project" value="UniProtKB-KW"/>
</dbReference>
<dbReference type="SMART" id="SM00388">
    <property type="entry name" value="HisKA"/>
    <property type="match status" value="1"/>
</dbReference>
<feature type="modified residue" description="4-aspartylphosphate" evidence="6">
    <location>
        <position position="56"/>
    </location>
</feature>
<feature type="domain" description="PAC" evidence="11">
    <location>
        <begin position="362"/>
        <end position="415"/>
    </location>
</feature>
<dbReference type="Gene3D" id="1.10.287.130">
    <property type="match status" value="1"/>
</dbReference>
<dbReference type="AlphaFoldDB" id="A0AAC8TAS9"/>
<evidence type="ECO:0000313" key="12">
    <source>
        <dbReference type="EMBL" id="AKI99081.1"/>
    </source>
</evidence>
<evidence type="ECO:0000256" key="4">
    <source>
        <dbReference type="ARBA" id="ARBA00022679"/>
    </source>
</evidence>
<accession>A0AAC8TAS9</accession>
<dbReference type="CDD" id="cd00130">
    <property type="entry name" value="PAS"/>
    <property type="match status" value="2"/>
</dbReference>
<dbReference type="Pfam" id="PF02518">
    <property type="entry name" value="HATPase_c"/>
    <property type="match status" value="1"/>
</dbReference>
<dbReference type="InterPro" id="IPR029016">
    <property type="entry name" value="GAF-like_dom_sf"/>
</dbReference>
<dbReference type="SMART" id="SM00086">
    <property type="entry name" value="PAC"/>
    <property type="match status" value="2"/>
</dbReference>
<keyword evidence="12" id="KW-0489">Methyltransferase</keyword>
<dbReference type="SMART" id="SM00387">
    <property type="entry name" value="HATPase_c"/>
    <property type="match status" value="1"/>
</dbReference>
<dbReference type="Pfam" id="PF00072">
    <property type="entry name" value="Response_reg"/>
    <property type="match status" value="1"/>
</dbReference>
<dbReference type="InterPro" id="IPR013655">
    <property type="entry name" value="PAS_fold_3"/>
</dbReference>
<gene>
    <name evidence="12" type="ORF">AA314_00708</name>
    <name evidence="13" type="ORF">ATI61_106456</name>
</gene>
<dbReference type="RefSeq" id="WP_053066050.1">
    <property type="nucleotide sequence ID" value="NZ_CP011509.1"/>
</dbReference>
<dbReference type="InterPro" id="IPR005467">
    <property type="entry name" value="His_kinase_dom"/>
</dbReference>
<reference evidence="12 14" key="1">
    <citation type="submission" date="2015-05" db="EMBL/GenBank/DDBJ databases">
        <title>Genome assembly of Archangium gephyra DSM 2261.</title>
        <authorList>
            <person name="Sharma G."/>
            <person name="Subramanian S."/>
        </authorList>
    </citation>
    <scope>NUCLEOTIDE SEQUENCE [LARGE SCALE GENOMIC DNA]</scope>
    <source>
        <strain evidence="12 14">DSM 2261</strain>
    </source>
</reference>
<evidence type="ECO:0000256" key="1">
    <source>
        <dbReference type="ARBA" id="ARBA00000085"/>
    </source>
</evidence>
<dbReference type="CDD" id="cd00075">
    <property type="entry name" value="HATPase"/>
    <property type="match status" value="1"/>
</dbReference>
<feature type="domain" description="PAS" evidence="10">
    <location>
        <begin position="154"/>
        <end position="196"/>
    </location>
</feature>
<dbReference type="SUPFAM" id="SSF52172">
    <property type="entry name" value="CheY-like"/>
    <property type="match status" value="1"/>
</dbReference>
<evidence type="ECO:0000256" key="3">
    <source>
        <dbReference type="ARBA" id="ARBA00022553"/>
    </source>
</evidence>
<evidence type="ECO:0000313" key="14">
    <source>
        <dbReference type="Proteomes" id="UP000035579"/>
    </source>
</evidence>
<evidence type="ECO:0000256" key="2">
    <source>
        <dbReference type="ARBA" id="ARBA00012438"/>
    </source>
</evidence>
<dbReference type="InterPro" id="IPR003018">
    <property type="entry name" value="GAF"/>
</dbReference>